<organism evidence="1 2">
    <name type="scientific">Mesorhizobium delmotii</name>
    <dbReference type="NCBI Taxonomy" id="1631247"/>
    <lineage>
        <taxon>Bacteria</taxon>
        <taxon>Pseudomonadati</taxon>
        <taxon>Pseudomonadota</taxon>
        <taxon>Alphaproteobacteria</taxon>
        <taxon>Hyphomicrobiales</taxon>
        <taxon>Phyllobacteriaceae</taxon>
        <taxon>Mesorhizobium</taxon>
    </lineage>
</organism>
<keyword evidence="2" id="KW-1185">Reference proteome</keyword>
<protein>
    <submittedName>
        <fullName evidence="1">Uncharacterized protein</fullName>
    </submittedName>
</protein>
<sequence>MFGARACNSAELGFLAPRSGERWPGEAGTERGLRGGWELFKAYDGLPILLAPRSFTGSGFATVIPLSVPASPGHLSPAPRGRGTQVLQTGARRAIKGRRNDLKGSGAGIPGTSQIRHRISKVSYCG</sequence>
<reference evidence="2" key="1">
    <citation type="submission" date="2016-12" db="EMBL/GenBank/DDBJ databases">
        <authorList>
            <person name="Brunel B."/>
        </authorList>
    </citation>
    <scope>NUCLEOTIDE SEQUENCE [LARGE SCALE GENOMIC DNA]</scope>
</reference>
<name>A0A2P9AXS4_9HYPH</name>
<gene>
    <name evidence="1" type="ORF">BQ8482_90303</name>
</gene>
<dbReference type="EMBL" id="FUIG01000103">
    <property type="protein sequence ID" value="SJM35928.1"/>
    <property type="molecule type" value="Genomic_DNA"/>
</dbReference>
<dbReference type="Proteomes" id="UP000245698">
    <property type="component" value="Unassembled WGS sequence"/>
</dbReference>
<accession>A0A2P9AXS4</accession>
<dbReference type="AlphaFoldDB" id="A0A2P9AXS4"/>
<evidence type="ECO:0000313" key="1">
    <source>
        <dbReference type="EMBL" id="SJM35928.1"/>
    </source>
</evidence>
<evidence type="ECO:0000313" key="2">
    <source>
        <dbReference type="Proteomes" id="UP000245698"/>
    </source>
</evidence>
<proteinExistence type="predicted"/>